<evidence type="ECO:0000256" key="8">
    <source>
        <dbReference type="ARBA" id="ARBA00022833"/>
    </source>
</evidence>
<protein>
    <recommendedName>
        <fullName evidence="10">DNA primase</fullName>
        <ecNumber evidence="10">2.7.7.-</ecNumber>
    </recommendedName>
</protein>
<evidence type="ECO:0000313" key="12">
    <source>
        <dbReference type="Proteomes" id="UP001187531"/>
    </source>
</evidence>
<sequence length="409" mass="47749">MPLQVESDDKNPTDGSILRANTFSETKHEISHFEIKTNFPFREFSFTLADDVYIRYMSFQDEEDWEETVIGRVPHKIDIGAIYNFRPKDNRMASAGQFQPQEKELVFDIDMTDYDEVRTCCSGADICSKCWKFMVVATKVLDIALRNDFGFQHILWVYSGRRGVHCWVADEIALKMSVTARAAVAEYLQLLRGGANQNKKISLNSLRLHPFVARSISICEKHFKTIILDEQCLLEDNQTWEKLLCYFPDDWQNKEVLKQEASNLDGHGRWELVEEYCKEIEKKRPQLHIREEIILHCLYPRLDINVSKGLNHLLKSPFCVHPKTGRVCVPFEPHRVEFFDPEKVPTLKVLVDQCTNIEMTTYEGKNKKQRTRKDHKKTALRPSVDILDNFVEKLSKQWKTRLIEQSGKT</sequence>
<dbReference type="EC" id="2.7.7.-" evidence="10"/>
<evidence type="ECO:0000256" key="9">
    <source>
        <dbReference type="ARBA" id="ARBA00023163"/>
    </source>
</evidence>
<dbReference type="Pfam" id="PF01896">
    <property type="entry name" value="DNA_primase_S"/>
    <property type="match status" value="1"/>
</dbReference>
<comment type="similarity">
    <text evidence="1 10">Belongs to the eukaryotic-type primase small subunit family.</text>
</comment>
<keyword evidence="4 10" id="KW-0808">Transferase</keyword>
<dbReference type="GO" id="GO:0046872">
    <property type="term" value="F:metal ion binding"/>
    <property type="evidence" value="ECO:0007669"/>
    <property type="project" value="UniProtKB-KW"/>
</dbReference>
<dbReference type="PANTHER" id="PTHR10536">
    <property type="entry name" value="DNA PRIMASE SMALL SUBUNIT"/>
    <property type="match status" value="1"/>
</dbReference>
<evidence type="ECO:0000256" key="1">
    <source>
        <dbReference type="ARBA" id="ARBA00009762"/>
    </source>
</evidence>
<keyword evidence="9" id="KW-0804">Transcription</keyword>
<name>A0AA88IB46_ARTSF</name>
<dbReference type="GO" id="GO:0006269">
    <property type="term" value="P:DNA replication, synthesis of primer"/>
    <property type="evidence" value="ECO:0007669"/>
    <property type="project" value="UniProtKB-KW"/>
</dbReference>
<dbReference type="InterPro" id="IPR014052">
    <property type="entry name" value="DNA_primase_ssu_euk/arc"/>
</dbReference>
<evidence type="ECO:0000256" key="4">
    <source>
        <dbReference type="ARBA" id="ARBA00022679"/>
    </source>
</evidence>
<evidence type="ECO:0000256" key="6">
    <source>
        <dbReference type="ARBA" id="ARBA00022705"/>
    </source>
</evidence>
<keyword evidence="12" id="KW-1185">Reference proteome</keyword>
<dbReference type="AlphaFoldDB" id="A0AA88IB46"/>
<evidence type="ECO:0000256" key="5">
    <source>
        <dbReference type="ARBA" id="ARBA00022695"/>
    </source>
</evidence>
<comment type="caution">
    <text evidence="11">The sequence shown here is derived from an EMBL/GenBank/DDBJ whole genome shotgun (WGS) entry which is preliminary data.</text>
</comment>
<accession>A0AA88IB46</accession>
<keyword evidence="3 10" id="KW-0639">Primosome</keyword>
<keyword evidence="8" id="KW-0862">Zinc</keyword>
<dbReference type="GO" id="GO:0003899">
    <property type="term" value="F:DNA-directed RNA polymerase activity"/>
    <property type="evidence" value="ECO:0007669"/>
    <property type="project" value="InterPro"/>
</dbReference>
<dbReference type="NCBIfam" id="TIGR00335">
    <property type="entry name" value="primase_sml"/>
    <property type="match status" value="1"/>
</dbReference>
<organism evidence="11 12">
    <name type="scientific">Artemia franciscana</name>
    <name type="common">Brine shrimp</name>
    <name type="synonym">Artemia sanfranciscana</name>
    <dbReference type="NCBI Taxonomy" id="6661"/>
    <lineage>
        <taxon>Eukaryota</taxon>
        <taxon>Metazoa</taxon>
        <taxon>Ecdysozoa</taxon>
        <taxon>Arthropoda</taxon>
        <taxon>Crustacea</taxon>
        <taxon>Branchiopoda</taxon>
        <taxon>Anostraca</taxon>
        <taxon>Artemiidae</taxon>
        <taxon>Artemia</taxon>
    </lineage>
</organism>
<keyword evidence="6 10" id="KW-0235">DNA replication</keyword>
<dbReference type="FunFam" id="3.90.920.10:FF:000003">
    <property type="entry name" value="DNA primase"/>
    <property type="match status" value="1"/>
</dbReference>
<gene>
    <name evidence="11" type="ORF">QYM36_002321</name>
</gene>
<dbReference type="GO" id="GO:0005658">
    <property type="term" value="C:alpha DNA polymerase:primase complex"/>
    <property type="evidence" value="ECO:0007669"/>
    <property type="project" value="UniProtKB-ARBA"/>
</dbReference>
<dbReference type="Gene3D" id="3.90.920.10">
    <property type="entry name" value="DNA primase, PRIM domain"/>
    <property type="match status" value="1"/>
</dbReference>
<evidence type="ECO:0000256" key="2">
    <source>
        <dbReference type="ARBA" id="ARBA00022478"/>
    </source>
</evidence>
<reference evidence="11" key="1">
    <citation type="submission" date="2023-07" db="EMBL/GenBank/DDBJ databases">
        <title>Chromosome-level genome assembly of Artemia franciscana.</title>
        <authorList>
            <person name="Jo E."/>
        </authorList>
    </citation>
    <scope>NUCLEOTIDE SEQUENCE</scope>
    <source>
        <tissue evidence="11">Whole body</tissue>
    </source>
</reference>
<dbReference type="Proteomes" id="UP001187531">
    <property type="component" value="Unassembled WGS sequence"/>
</dbReference>
<dbReference type="SUPFAM" id="SSF56747">
    <property type="entry name" value="Prim-pol domain"/>
    <property type="match status" value="1"/>
</dbReference>
<dbReference type="InterPro" id="IPR002755">
    <property type="entry name" value="DNA_primase_S"/>
</dbReference>
<keyword evidence="7" id="KW-0479">Metal-binding</keyword>
<evidence type="ECO:0000256" key="10">
    <source>
        <dbReference type="RuleBase" id="RU003514"/>
    </source>
</evidence>
<keyword evidence="2 10" id="KW-0240">DNA-directed RNA polymerase</keyword>
<proteinExistence type="inferred from homology"/>
<dbReference type="CDD" id="cd04860">
    <property type="entry name" value="AE_Prim_S"/>
    <property type="match status" value="1"/>
</dbReference>
<evidence type="ECO:0000256" key="7">
    <source>
        <dbReference type="ARBA" id="ARBA00022723"/>
    </source>
</evidence>
<evidence type="ECO:0000313" key="11">
    <source>
        <dbReference type="EMBL" id="KAK2723924.1"/>
    </source>
</evidence>
<evidence type="ECO:0000256" key="3">
    <source>
        <dbReference type="ARBA" id="ARBA00022515"/>
    </source>
</evidence>
<keyword evidence="5" id="KW-0548">Nucleotidyltransferase</keyword>
<dbReference type="EMBL" id="JAVRJZ010000004">
    <property type="protein sequence ID" value="KAK2723924.1"/>
    <property type="molecule type" value="Genomic_DNA"/>
</dbReference>